<evidence type="ECO:0000313" key="1">
    <source>
        <dbReference type="EMBL" id="NVN47292.1"/>
    </source>
</evidence>
<gene>
    <name evidence="1" type="ORF">HW542_10780</name>
</gene>
<reference evidence="1 2" key="1">
    <citation type="submission" date="2020-06" db="EMBL/GenBank/DDBJ databases">
        <title>Synonyms of Asaia species.</title>
        <authorList>
            <person name="Sombolestani A."/>
        </authorList>
    </citation>
    <scope>NUCLEOTIDE SEQUENCE [LARGE SCALE GENOMIC DNA]</scope>
    <source>
        <strain evidence="1 2">LMG 27047</strain>
    </source>
</reference>
<protein>
    <recommendedName>
        <fullName evidence="3">Flagellar protein FlgN</fullName>
    </recommendedName>
</protein>
<comment type="caution">
    <text evidence="1">The sequence shown here is derived from an EMBL/GenBank/DDBJ whole genome shotgun (WGS) entry which is preliminary data.</text>
</comment>
<dbReference type="EMBL" id="JABXXV010000005">
    <property type="protein sequence ID" value="NVN47292.1"/>
    <property type="molecule type" value="Genomic_DNA"/>
</dbReference>
<dbReference type="Proteomes" id="UP001516351">
    <property type="component" value="Unassembled WGS sequence"/>
</dbReference>
<name>A0ABX2P6Z8_9PROT</name>
<accession>A0ABX2P6Z8</accession>
<proteinExistence type="predicted"/>
<organism evidence="1 2">
    <name type="scientific">Asaia spathodeae</name>
    <dbReference type="NCBI Taxonomy" id="657016"/>
    <lineage>
        <taxon>Bacteria</taxon>
        <taxon>Pseudomonadati</taxon>
        <taxon>Pseudomonadota</taxon>
        <taxon>Alphaproteobacteria</taxon>
        <taxon>Acetobacterales</taxon>
        <taxon>Acetobacteraceae</taxon>
        <taxon>Asaia</taxon>
    </lineage>
</organism>
<dbReference type="RefSeq" id="WP_267312162.1">
    <property type="nucleotide sequence ID" value="NZ_JABXXV010000005.1"/>
</dbReference>
<evidence type="ECO:0000313" key="2">
    <source>
        <dbReference type="Proteomes" id="UP001516351"/>
    </source>
</evidence>
<evidence type="ECO:0008006" key="3">
    <source>
        <dbReference type="Google" id="ProtNLM"/>
    </source>
</evidence>
<keyword evidence="2" id="KW-1185">Reference proteome</keyword>
<sequence>MSADPEKEAIRSIRAVAKLKATLEAENAALRAGKPEIVAALLAEKTQNIDALDEALRRFAGAGGDRQRLEAAIAEFGELINENQALLESSVEAQTQFIQLIVSNADEEAAKGYGASGHYASTATQGGGLTLSSDV</sequence>